<accession>A0A8C4US74</accession>
<feature type="region of interest" description="Disordered" evidence="1">
    <location>
        <begin position="1"/>
        <end position="23"/>
    </location>
</feature>
<feature type="region of interest" description="Disordered" evidence="1">
    <location>
        <begin position="301"/>
        <end position="328"/>
    </location>
</feature>
<dbReference type="OrthoDB" id="9892686at2759"/>
<feature type="compositionally biased region" description="Basic and acidic residues" evidence="1">
    <location>
        <begin position="153"/>
        <end position="167"/>
    </location>
</feature>
<sequence>MQHAQAELNSPVQPGGGQGRVSWVAPEPGRVDFSYFQCLPHSVRPLSPCPATMPPPGRRQTLPNPLSAGGWCMQWCLQSSRPLNKFRCLAGQSESLSEAAGRGAGPVESGEKAQTALCPGERGEDEEEVTASTTQSRGFPLQPVTEQQNKKAHPWEHLDGKPRERFQRSGPKSRCALGKVTFLQGNRKLSVKELNEIILKDHCYCVRETWLLHCASQLCPVREHSYCRSHDVGVSVFKGHQNHHIQGIAYQGRVKKIDRLTGKARVMLHRLEKRRTQTERIIRKANRILWRYKSFDNKRLKLPQGSSSPACPPEPAAPPAKAEDNPAKGTCEAFCSPANRKAVSPKHQSEGSSLGLSPEALSDLAVSFEPPPSNAAAEVKSKVTQPKVPVHHEVQSTLQVQSPCTKQNIEECELVNSNYVSLRDAYKLLMQTVDRLLDSVYQNFELHGCSV</sequence>
<proteinExistence type="predicted"/>
<dbReference type="Proteomes" id="UP000694562">
    <property type="component" value="Unplaced"/>
</dbReference>
<dbReference type="OMA" id="ERIIWKA"/>
<evidence type="ECO:0000313" key="3">
    <source>
        <dbReference type="Proteomes" id="UP000694562"/>
    </source>
</evidence>
<reference evidence="2" key="2">
    <citation type="submission" date="2025-09" db="UniProtKB">
        <authorList>
            <consortium name="Ensembl"/>
        </authorList>
    </citation>
    <scope>IDENTIFICATION</scope>
</reference>
<evidence type="ECO:0000313" key="2">
    <source>
        <dbReference type="Ensembl" id="ENSFTIP00000016794.1"/>
    </source>
</evidence>
<dbReference type="AlphaFoldDB" id="A0A8C4US74"/>
<evidence type="ECO:0000256" key="1">
    <source>
        <dbReference type="SAM" id="MobiDB-lite"/>
    </source>
</evidence>
<organism evidence="2 3">
    <name type="scientific">Falco tinnunculus</name>
    <name type="common">Common kestrel</name>
    <dbReference type="NCBI Taxonomy" id="100819"/>
    <lineage>
        <taxon>Eukaryota</taxon>
        <taxon>Metazoa</taxon>
        <taxon>Chordata</taxon>
        <taxon>Craniata</taxon>
        <taxon>Vertebrata</taxon>
        <taxon>Euteleostomi</taxon>
        <taxon>Archelosauria</taxon>
        <taxon>Archosauria</taxon>
        <taxon>Dinosauria</taxon>
        <taxon>Saurischia</taxon>
        <taxon>Theropoda</taxon>
        <taxon>Coelurosauria</taxon>
        <taxon>Aves</taxon>
        <taxon>Neognathae</taxon>
        <taxon>Neoaves</taxon>
        <taxon>Telluraves</taxon>
        <taxon>Australaves</taxon>
        <taxon>Falconiformes</taxon>
        <taxon>Falconidae</taxon>
        <taxon>Falco</taxon>
    </lineage>
</organism>
<reference evidence="2" key="1">
    <citation type="submission" date="2025-08" db="UniProtKB">
        <authorList>
            <consortium name="Ensembl"/>
        </authorList>
    </citation>
    <scope>IDENTIFICATION</scope>
</reference>
<name>A0A8C4US74_FALTI</name>
<dbReference type="Ensembl" id="ENSFTIT00000017508.1">
    <property type="protein sequence ID" value="ENSFTIP00000016794.1"/>
    <property type="gene ID" value="ENSFTIG00000011141.1"/>
</dbReference>
<feature type="region of interest" description="Disordered" evidence="1">
    <location>
        <begin position="99"/>
        <end position="170"/>
    </location>
</feature>
<keyword evidence="3" id="KW-1185">Reference proteome</keyword>
<protein>
    <submittedName>
        <fullName evidence="2">Uncharacterized protein</fullName>
    </submittedName>
</protein>